<evidence type="ECO:0000313" key="2">
    <source>
        <dbReference type="Proteomes" id="UP000072578"/>
    </source>
</evidence>
<sequence length="38" mass="4390">MFIIDKIRADVNFCLDSSQGNFFLDIFSENGKMVLMET</sequence>
<dbReference type="EMBL" id="LQZF01000144">
    <property type="protein sequence ID" value="KXU12618.1"/>
    <property type="molecule type" value="Genomic_DNA"/>
</dbReference>
<dbReference type="AlphaFoldDB" id="A0A139RD16"/>
<gene>
    <name evidence="1" type="ORF">SINDD18_01407</name>
</gene>
<dbReference type="PATRIC" id="fig|68892.8.peg.1547"/>
<protein>
    <submittedName>
        <fullName evidence="1">Uncharacterized protein</fullName>
    </submittedName>
</protein>
<accession>A0A139RD16</accession>
<evidence type="ECO:0000313" key="1">
    <source>
        <dbReference type="EMBL" id="KXU12618.1"/>
    </source>
</evidence>
<proteinExistence type="predicted"/>
<reference evidence="1 2" key="1">
    <citation type="submission" date="2016-01" db="EMBL/GenBank/DDBJ databases">
        <title>Highly variable Streptococcus oralis are common among viridans streptococci isolated from primates.</title>
        <authorList>
            <person name="Denapaite D."/>
            <person name="Rieger M."/>
            <person name="Koendgen S."/>
            <person name="Brueckner R."/>
            <person name="Ochigava I."/>
            <person name="Kappeler P."/>
            <person name="Maetz-Rensing K."/>
            <person name="Leendertz F."/>
            <person name="Hakenbeck R."/>
        </authorList>
    </citation>
    <scope>NUCLEOTIDE SEQUENCE [LARGE SCALE GENOMIC DNA]</scope>
    <source>
        <strain evidence="1 2">DD18</strain>
    </source>
</reference>
<organism evidence="1 2">
    <name type="scientific">Streptococcus infantis</name>
    <dbReference type="NCBI Taxonomy" id="68892"/>
    <lineage>
        <taxon>Bacteria</taxon>
        <taxon>Bacillati</taxon>
        <taxon>Bacillota</taxon>
        <taxon>Bacilli</taxon>
        <taxon>Lactobacillales</taxon>
        <taxon>Streptococcaceae</taxon>
        <taxon>Streptococcus</taxon>
    </lineage>
</organism>
<dbReference type="Proteomes" id="UP000072578">
    <property type="component" value="Unassembled WGS sequence"/>
</dbReference>
<comment type="caution">
    <text evidence="1">The sequence shown here is derived from an EMBL/GenBank/DDBJ whole genome shotgun (WGS) entry which is preliminary data.</text>
</comment>
<name>A0A139RD16_9STRE</name>